<dbReference type="PROSITE" id="PS50837">
    <property type="entry name" value="NACHT"/>
    <property type="match status" value="1"/>
</dbReference>
<dbReference type="PANTHER" id="PTHR19848">
    <property type="entry name" value="WD40 REPEAT PROTEIN"/>
    <property type="match status" value="1"/>
</dbReference>
<feature type="repeat" description="WD" evidence="3">
    <location>
        <begin position="1129"/>
        <end position="1171"/>
    </location>
</feature>
<dbReference type="PANTHER" id="PTHR19848:SF8">
    <property type="entry name" value="F-BOX AND WD REPEAT DOMAIN CONTAINING 7"/>
    <property type="match status" value="1"/>
</dbReference>
<evidence type="ECO:0000256" key="2">
    <source>
        <dbReference type="ARBA" id="ARBA00022737"/>
    </source>
</evidence>
<evidence type="ECO:0000259" key="4">
    <source>
        <dbReference type="PROSITE" id="PS50837"/>
    </source>
</evidence>
<dbReference type="OrthoDB" id="538223at2759"/>
<sequence length="1770" mass="193890">MRLLRYEEDGRLTITRFNGNATPRYAILSHTWGTDAEEVTFADLTKGDGEHKPGDEAMPSYKNILGYKKIRFCGEQAQQDGLQYFWVDTCCIDRSDKAELSLAIQSMFRWYQDATKCYVYLSDVSTKTGNAGGFSTNSTWESAFRLSRWFIRGWTLQELLAPSVVEFFSQDWKKLGDKMSLKLLIHKITGISYKALEGTPLSQFSINERLRWREGRVTKYEEDGAYSLQGILDVELAPLYGEGAVGAFRRLMDEINISEKCIQDIRSTDPRDDKKRIEESKGGLLANSYQWVLENATFQRWQQEQHSRLLWIKGDAGKGKTMLLCGIVNELKKSTNNPPLFFFCQGTDSRINNAAAVLRGLIYLLVRQQPWLKSHLRKRYDQAGGSLFQDANACVALSEVFTSMMQDEGLKTTYLVVDALDECVIDLPKLLDLIVSTAASSSRVKWLVSSRNENHIEQRLKSIGDEAKLSLELKQNADEVARAVDAYIDYKLSCLESLGEADLRKQVRDELHRKANGTFLWVALVVQELEKPESWDPLAVVEEAPVGLYELYDRMMEQIRRLSTRNTEICQSLLCTTAVAYRPLHLAEMGSLCGPRGRATMAAESVRKIVAMCGSFLTVRDEQVYLVHQSAKEYLSSKMAAAALPSQSEIHHSLSCRSLELMSITLERDMYNLVELGFPIDEVKIPTPDPLATARYSCVYWVDHLHDSVLGKSASDNKCLQDDNVVHAFLKQRYLYWLEALSLCRCISAGVVSMTKLATLVQEISGAHVLREVIHDARRFIMYHRVGIENSPLQAYVSALLFSPSASLVRRHFQHEEPKWISIKPAMEDGWSACLQTFEGHSKAVSSVTFSHDSTRLASASEDSTIKIWDVSSGACLQTLKGHIKVVSSVVFSHNSTRLVSASYDSTVKVWDVRNGACLQTLKGYDNPVNSVASSHDSTRIASGSWHNIKIWDASSGLCLQTLKGHNSTVNSVAFSYDSTRLASASIDNIKIWDTSSGACLQTFGRYSDSVSIAFSPDSTQLASASRDKIVEIWDVSSGACLQTFTGHSGYVTSVAFSHSSTKLTSASWDGTVKIWDVNSGACLQTFTGHTSAVYSTAFSHDSTQLATGSHDNTVKIWDTSSGAFLQTLKSHSSGVRWVAFSHDATRLASAALEDSTIKIWDVSSGACLQTLQGHSPGINSVVFLHDSTLLASASSNGTVKIWNASSGACLQTLETHNNFVTSMAFSRDSTRLASASCEHAIDEYYVTVEIWDVSSGACLQKCEDLDGLVYSVVFSHDSTRLASASDKTVKIWDTSSGACLQTIKPGYAALNLSFDPSGSPIVSRNRLPLQTATMSSKPQIGFCGLGAMGMGMATHLVKQGYPVTGFDVYPPSLEKFQKAGGIPSSSLSESAKDKPFYIVMVASAMQAQPALFEKDGIVNALPQGATLLLCSTVPSAYAQAVEKQLSEIGRSDISFIDAPVSGGAIRAADGTLSIMAGASSAAFEKGQFLLEEMSAPSKLFIVEGGVGAGSNMKMVHQVLAAIQILSLNEAYGFAARLGLNGQDLYDEVVGKKDSTAWSWMFENRSQRTLKEDYFPGASAVTIILKDTGIITSSARNAAFPTTLCSAAEQVYFSAVDRGWGANDDAGIVRLWTSDPVTSIHSNLSPEEKAEKLKHVVNLLTGIHLVAAAEAISLAKHVGIPLSQFYTLVCDAAGGSTMFKTAGKKMIDFLEGKEDGSASVLGGYVESLKLAVEEAQNIKCPVYLGSGALNKLLETRKELSLKALLSCYLS</sequence>
<dbReference type="GO" id="GO:0050661">
    <property type="term" value="F:NADP binding"/>
    <property type="evidence" value="ECO:0007669"/>
    <property type="project" value="InterPro"/>
</dbReference>
<feature type="repeat" description="WD" evidence="3">
    <location>
        <begin position="1270"/>
        <end position="1303"/>
    </location>
</feature>
<dbReference type="SUPFAM" id="SSF51735">
    <property type="entry name" value="NAD(P)-binding Rossmann-fold domains"/>
    <property type="match status" value="1"/>
</dbReference>
<feature type="repeat" description="WD" evidence="3">
    <location>
        <begin position="963"/>
        <end position="1003"/>
    </location>
</feature>
<feature type="repeat" description="WD" evidence="3">
    <location>
        <begin position="1045"/>
        <end position="1086"/>
    </location>
</feature>
<gene>
    <name evidence="5" type="ORF">yc1106_10040</name>
</gene>
<proteinExistence type="predicted"/>
<dbReference type="InterPro" id="IPR006115">
    <property type="entry name" value="6PGDH_NADP-bd"/>
</dbReference>
<protein>
    <submittedName>
        <fullName evidence="5">Vegetative incompatibility protein</fullName>
    </submittedName>
</protein>
<evidence type="ECO:0000313" key="6">
    <source>
        <dbReference type="Proteomes" id="UP001056012"/>
    </source>
</evidence>
<dbReference type="SMART" id="SM00320">
    <property type="entry name" value="WD40"/>
    <property type="match status" value="11"/>
</dbReference>
<keyword evidence="6" id="KW-1185">Reference proteome</keyword>
<dbReference type="InterPro" id="IPR029154">
    <property type="entry name" value="HIBADH-like_NADP-bd"/>
</dbReference>
<keyword evidence="1 3" id="KW-0853">WD repeat</keyword>
<feature type="repeat" description="WD" evidence="3">
    <location>
        <begin position="880"/>
        <end position="921"/>
    </location>
</feature>
<keyword evidence="2" id="KW-0677">Repeat</keyword>
<dbReference type="InterPro" id="IPR036322">
    <property type="entry name" value="WD40_repeat_dom_sf"/>
</dbReference>
<dbReference type="InterPro" id="IPR019775">
    <property type="entry name" value="WD40_repeat_CS"/>
</dbReference>
<dbReference type="Pfam" id="PF24883">
    <property type="entry name" value="NPHP3_N"/>
    <property type="match status" value="1"/>
</dbReference>
<reference evidence="5" key="1">
    <citation type="submission" date="2021-12" db="EMBL/GenBank/DDBJ databases">
        <title>Curvularia clavata genome.</title>
        <authorList>
            <person name="Cao Y."/>
        </authorList>
    </citation>
    <scope>NUCLEOTIDE SEQUENCE</scope>
    <source>
        <strain evidence="5">Yc1106</strain>
    </source>
</reference>
<dbReference type="InterPro" id="IPR027417">
    <property type="entry name" value="P-loop_NTPase"/>
</dbReference>
<feature type="domain" description="NACHT" evidence="4">
    <location>
        <begin position="308"/>
        <end position="451"/>
    </location>
</feature>
<dbReference type="InterPro" id="IPR056884">
    <property type="entry name" value="NPHP3-like_N"/>
</dbReference>
<dbReference type="InterPro" id="IPR008927">
    <property type="entry name" value="6-PGluconate_DH-like_C_sf"/>
</dbReference>
<dbReference type="SUPFAM" id="SSF52540">
    <property type="entry name" value="P-loop containing nucleoside triphosphate hydrolases"/>
    <property type="match status" value="1"/>
</dbReference>
<dbReference type="Gene3D" id="3.40.50.720">
    <property type="entry name" value="NAD(P)-binding Rossmann-like Domain"/>
    <property type="match status" value="1"/>
</dbReference>
<dbReference type="PROSITE" id="PS50294">
    <property type="entry name" value="WD_REPEATS_REGION"/>
    <property type="match status" value="7"/>
</dbReference>
<dbReference type="Gene3D" id="1.10.1040.10">
    <property type="entry name" value="N-(1-d-carboxylethyl)-l-norvaline Dehydrogenase, domain 2"/>
    <property type="match status" value="2"/>
</dbReference>
<evidence type="ECO:0000313" key="5">
    <source>
        <dbReference type="EMBL" id="USP82766.1"/>
    </source>
</evidence>
<dbReference type="PRINTS" id="PR00320">
    <property type="entry name" value="GPROTEINBRPT"/>
</dbReference>
<dbReference type="InterPro" id="IPR015943">
    <property type="entry name" value="WD40/YVTN_repeat-like_dom_sf"/>
</dbReference>
<feature type="repeat" description="WD" evidence="3">
    <location>
        <begin position="1172"/>
        <end position="1213"/>
    </location>
</feature>
<evidence type="ECO:0000256" key="3">
    <source>
        <dbReference type="PROSITE-ProRule" id="PRU00221"/>
    </source>
</evidence>
<feature type="repeat" description="WD" evidence="3">
    <location>
        <begin position="1087"/>
        <end position="1128"/>
    </location>
</feature>
<dbReference type="Pfam" id="PF03446">
    <property type="entry name" value="NAD_binding_2"/>
    <property type="match status" value="1"/>
</dbReference>
<dbReference type="Gene3D" id="2.130.10.10">
    <property type="entry name" value="YVTN repeat-like/Quinoprotein amine dehydrogenase"/>
    <property type="match status" value="3"/>
</dbReference>
<dbReference type="InterPro" id="IPR001680">
    <property type="entry name" value="WD40_rpt"/>
</dbReference>
<dbReference type="GO" id="GO:0051287">
    <property type="term" value="F:NAD binding"/>
    <property type="evidence" value="ECO:0007669"/>
    <property type="project" value="InterPro"/>
</dbReference>
<dbReference type="InterPro" id="IPR020472">
    <property type="entry name" value="WD40_PAC1"/>
</dbReference>
<name>A0A9Q8ZG47_CURCL</name>
<dbReference type="PROSITE" id="PS50082">
    <property type="entry name" value="WD_REPEATS_2"/>
    <property type="match status" value="9"/>
</dbReference>
<dbReference type="FunFam" id="3.40.50.300:FF:001638">
    <property type="entry name" value="NACHT and WD40 domain protein"/>
    <property type="match status" value="1"/>
</dbReference>
<dbReference type="CDD" id="cd00200">
    <property type="entry name" value="WD40"/>
    <property type="match status" value="2"/>
</dbReference>
<dbReference type="Pfam" id="PF00400">
    <property type="entry name" value="WD40"/>
    <property type="match status" value="11"/>
</dbReference>
<dbReference type="Proteomes" id="UP001056012">
    <property type="component" value="Chromosome 8"/>
</dbReference>
<dbReference type="EMBL" id="CP089281">
    <property type="protein sequence ID" value="USP82766.1"/>
    <property type="molecule type" value="Genomic_DNA"/>
</dbReference>
<accession>A0A9Q8ZG47</accession>
<dbReference type="Pfam" id="PF14833">
    <property type="entry name" value="NAD_binding_11"/>
    <property type="match status" value="2"/>
</dbReference>
<dbReference type="InterPro" id="IPR013328">
    <property type="entry name" value="6PGD_dom2"/>
</dbReference>
<dbReference type="InterPro" id="IPR036291">
    <property type="entry name" value="NAD(P)-bd_dom_sf"/>
</dbReference>
<dbReference type="Pfam" id="PF06985">
    <property type="entry name" value="HET"/>
    <property type="match status" value="1"/>
</dbReference>
<dbReference type="SUPFAM" id="SSF50978">
    <property type="entry name" value="WD40 repeat-like"/>
    <property type="match status" value="2"/>
</dbReference>
<dbReference type="PROSITE" id="PS00678">
    <property type="entry name" value="WD_REPEATS_1"/>
    <property type="match status" value="7"/>
</dbReference>
<feature type="repeat" description="WD" evidence="3">
    <location>
        <begin position="838"/>
        <end position="879"/>
    </location>
</feature>
<dbReference type="SUPFAM" id="SSF48179">
    <property type="entry name" value="6-phosphogluconate dehydrogenase C-terminal domain-like"/>
    <property type="match status" value="2"/>
</dbReference>
<feature type="repeat" description="WD" evidence="3">
    <location>
        <begin position="1003"/>
        <end position="1044"/>
    </location>
</feature>
<dbReference type="InterPro" id="IPR010730">
    <property type="entry name" value="HET"/>
</dbReference>
<evidence type="ECO:0000256" key="1">
    <source>
        <dbReference type="ARBA" id="ARBA00022574"/>
    </source>
</evidence>
<dbReference type="Gene3D" id="3.40.50.300">
    <property type="entry name" value="P-loop containing nucleotide triphosphate hydrolases"/>
    <property type="match status" value="1"/>
</dbReference>
<organism evidence="5 6">
    <name type="scientific">Curvularia clavata</name>
    <dbReference type="NCBI Taxonomy" id="95742"/>
    <lineage>
        <taxon>Eukaryota</taxon>
        <taxon>Fungi</taxon>
        <taxon>Dikarya</taxon>
        <taxon>Ascomycota</taxon>
        <taxon>Pezizomycotina</taxon>
        <taxon>Dothideomycetes</taxon>
        <taxon>Pleosporomycetidae</taxon>
        <taxon>Pleosporales</taxon>
        <taxon>Pleosporineae</taxon>
        <taxon>Pleosporaceae</taxon>
        <taxon>Curvularia</taxon>
    </lineage>
</organism>
<dbReference type="InterPro" id="IPR007111">
    <property type="entry name" value="NACHT_NTPase"/>
</dbReference>
<dbReference type="VEuPathDB" id="FungiDB:yc1106_10040"/>